<dbReference type="SUPFAM" id="SSF52768">
    <property type="entry name" value="Arginase/deacetylase"/>
    <property type="match status" value="1"/>
</dbReference>
<evidence type="ECO:0000313" key="12">
    <source>
        <dbReference type="EMBL" id="KAG0477106.1"/>
    </source>
</evidence>
<evidence type="ECO:0000256" key="4">
    <source>
        <dbReference type="ARBA" id="ARBA00022491"/>
    </source>
</evidence>
<evidence type="ECO:0000256" key="3">
    <source>
        <dbReference type="ARBA" id="ARBA00012111"/>
    </source>
</evidence>
<evidence type="ECO:0000259" key="11">
    <source>
        <dbReference type="Pfam" id="PF00850"/>
    </source>
</evidence>
<dbReference type="PANTHER" id="PTHR10625:SF5">
    <property type="entry name" value="HISTONE DEACETYLASE"/>
    <property type="match status" value="1"/>
</dbReference>
<dbReference type="Pfam" id="PF00443">
    <property type="entry name" value="UCH"/>
    <property type="match status" value="1"/>
</dbReference>
<dbReference type="InterPro" id="IPR001394">
    <property type="entry name" value="Peptidase_C19_UCH"/>
</dbReference>
<evidence type="ECO:0000259" key="10">
    <source>
        <dbReference type="Pfam" id="PF00443"/>
    </source>
</evidence>
<comment type="similarity">
    <text evidence="2">Belongs to the histone deacetylase family. HD type 2 subfamily.</text>
</comment>
<dbReference type="GO" id="GO:0005737">
    <property type="term" value="C:cytoplasm"/>
    <property type="evidence" value="ECO:0007669"/>
    <property type="project" value="TreeGrafter"/>
</dbReference>
<comment type="subcellular location">
    <subcellularLocation>
        <location evidence="1">Nucleus</location>
    </subcellularLocation>
</comment>
<dbReference type="GO" id="GO:0040029">
    <property type="term" value="P:epigenetic regulation of gene expression"/>
    <property type="evidence" value="ECO:0007669"/>
    <property type="project" value="TreeGrafter"/>
</dbReference>
<evidence type="ECO:0000256" key="7">
    <source>
        <dbReference type="ARBA" id="ARBA00023015"/>
    </source>
</evidence>
<dbReference type="GO" id="GO:0004843">
    <property type="term" value="F:cysteine-type deubiquitinase activity"/>
    <property type="evidence" value="ECO:0007669"/>
    <property type="project" value="InterPro"/>
</dbReference>
<accession>A0A835QU13</accession>
<dbReference type="InterPro" id="IPR023801">
    <property type="entry name" value="His_deacetylse_dom"/>
</dbReference>
<keyword evidence="4" id="KW-0678">Repressor</keyword>
<dbReference type="Gene3D" id="3.40.800.20">
    <property type="entry name" value="Histone deacetylase domain"/>
    <property type="match status" value="1"/>
</dbReference>
<dbReference type="InterPro" id="IPR038765">
    <property type="entry name" value="Papain-like_cys_pep_sf"/>
</dbReference>
<organism evidence="12 13">
    <name type="scientific">Vanilla planifolia</name>
    <name type="common">Vanilla</name>
    <dbReference type="NCBI Taxonomy" id="51239"/>
    <lineage>
        <taxon>Eukaryota</taxon>
        <taxon>Viridiplantae</taxon>
        <taxon>Streptophyta</taxon>
        <taxon>Embryophyta</taxon>
        <taxon>Tracheophyta</taxon>
        <taxon>Spermatophyta</taxon>
        <taxon>Magnoliopsida</taxon>
        <taxon>Liliopsida</taxon>
        <taxon>Asparagales</taxon>
        <taxon>Orchidaceae</taxon>
        <taxon>Vanilloideae</taxon>
        <taxon>Vanilleae</taxon>
        <taxon>Vanilla</taxon>
    </lineage>
</organism>
<keyword evidence="8" id="KW-0804">Transcription</keyword>
<dbReference type="EMBL" id="JADCNL010000006">
    <property type="protein sequence ID" value="KAG0477106.1"/>
    <property type="molecule type" value="Genomic_DNA"/>
</dbReference>
<comment type="caution">
    <text evidence="12">The sequence shown here is derived from an EMBL/GenBank/DDBJ whole genome shotgun (WGS) entry which is preliminary data.</text>
</comment>
<protein>
    <recommendedName>
        <fullName evidence="3">histone deacetylase</fullName>
        <ecNumber evidence="3">3.5.1.98</ecNumber>
    </recommendedName>
</protein>
<keyword evidence="6" id="KW-0156">Chromatin regulator</keyword>
<dbReference type="GO" id="GO:0141221">
    <property type="term" value="F:histone deacetylase activity, hydrolytic mechanism"/>
    <property type="evidence" value="ECO:0007669"/>
    <property type="project" value="UniProtKB-EC"/>
</dbReference>
<dbReference type="SUPFAM" id="SSF54001">
    <property type="entry name" value="Cysteine proteinases"/>
    <property type="match status" value="1"/>
</dbReference>
<dbReference type="InterPro" id="IPR023696">
    <property type="entry name" value="Ureohydrolase_dom_sf"/>
</dbReference>
<dbReference type="Pfam" id="PF00850">
    <property type="entry name" value="Hist_deacetyl"/>
    <property type="match status" value="1"/>
</dbReference>
<name>A0A835QU13_VANPL</name>
<dbReference type="AlphaFoldDB" id="A0A835QU13"/>
<proteinExistence type="inferred from homology"/>
<keyword evidence="13" id="KW-1185">Reference proteome</keyword>
<dbReference type="GO" id="GO:0016579">
    <property type="term" value="P:protein deubiquitination"/>
    <property type="evidence" value="ECO:0007669"/>
    <property type="project" value="InterPro"/>
</dbReference>
<dbReference type="InterPro" id="IPR037138">
    <property type="entry name" value="His_deacetylse_dom_sf"/>
</dbReference>
<evidence type="ECO:0000256" key="1">
    <source>
        <dbReference type="ARBA" id="ARBA00004123"/>
    </source>
</evidence>
<evidence type="ECO:0000313" key="13">
    <source>
        <dbReference type="Proteomes" id="UP000636800"/>
    </source>
</evidence>
<evidence type="ECO:0000256" key="2">
    <source>
        <dbReference type="ARBA" id="ARBA00007738"/>
    </source>
</evidence>
<dbReference type="EC" id="3.5.1.98" evidence="3"/>
<keyword evidence="5" id="KW-0378">Hydrolase</keyword>
<keyword evidence="7" id="KW-0805">Transcription regulation</keyword>
<dbReference type="Proteomes" id="UP000636800">
    <property type="component" value="Chromosome 6"/>
</dbReference>
<dbReference type="GO" id="GO:0000118">
    <property type="term" value="C:histone deacetylase complex"/>
    <property type="evidence" value="ECO:0007669"/>
    <property type="project" value="TreeGrafter"/>
</dbReference>
<evidence type="ECO:0000256" key="9">
    <source>
        <dbReference type="ARBA" id="ARBA00023242"/>
    </source>
</evidence>
<sequence>MYTMAMAKEIFEGNRTVLYISLHRHEHGKFYPGTGAADEVGVMDGQGYTVNIPWSQSGIEIMITYLLFSKIVLPIASEFAPDITIVSAGFDAARGDPLGCCDVTPAGYAQMTHMLSSVSGGKSLVILEEGYNLRSISSSAHQLLRKYRSFFASIVLVHSSGVHGGHYYAYIRQILLDQWFKFDDERVTKEDVKKALVEQYGGEEEIRLKKEQEEKEHKKKEKAKAHLYTSIKVARDDDLAQQIGRDIYFDLVDHDKVYSFRIQNDMPFNLFKDEVAKEFSIPVEFQRFWLWANRQNHTFVLIDLCILKKNCSLLDN</sequence>
<evidence type="ECO:0000256" key="5">
    <source>
        <dbReference type="ARBA" id="ARBA00022801"/>
    </source>
</evidence>
<feature type="domain" description="Histone deacetylase" evidence="11">
    <location>
        <begin position="8"/>
        <end position="145"/>
    </location>
</feature>
<dbReference type="PANTHER" id="PTHR10625">
    <property type="entry name" value="HISTONE DEACETYLASE HDAC1-RELATED"/>
    <property type="match status" value="1"/>
</dbReference>
<feature type="domain" description="Peptidase C19 ubiquitin carboxyl-terminal hydrolase" evidence="10">
    <location>
        <begin position="155"/>
        <end position="195"/>
    </location>
</feature>
<keyword evidence="9" id="KW-0539">Nucleus</keyword>
<dbReference type="Gene3D" id="3.90.70.10">
    <property type="entry name" value="Cysteine proteinases"/>
    <property type="match status" value="1"/>
</dbReference>
<gene>
    <name evidence="12" type="ORF">HPP92_013947</name>
</gene>
<reference evidence="12 13" key="1">
    <citation type="journal article" date="2020" name="Nat. Food">
        <title>A phased Vanilla planifolia genome enables genetic improvement of flavour and production.</title>
        <authorList>
            <person name="Hasing T."/>
            <person name="Tang H."/>
            <person name="Brym M."/>
            <person name="Khazi F."/>
            <person name="Huang T."/>
            <person name="Chambers A.H."/>
        </authorList>
    </citation>
    <scope>NUCLEOTIDE SEQUENCE [LARGE SCALE GENOMIC DNA]</scope>
    <source>
        <tissue evidence="12">Leaf</tissue>
    </source>
</reference>
<evidence type="ECO:0000256" key="6">
    <source>
        <dbReference type="ARBA" id="ARBA00022853"/>
    </source>
</evidence>
<evidence type="ECO:0000256" key="8">
    <source>
        <dbReference type="ARBA" id="ARBA00023163"/>
    </source>
</evidence>